<dbReference type="RefSeq" id="WP_280577700.1">
    <property type="nucleotide sequence ID" value="NZ_JARXRO010000014.1"/>
</dbReference>
<evidence type="ECO:0000256" key="1">
    <source>
        <dbReference type="ARBA" id="ARBA00004370"/>
    </source>
</evidence>
<sequence length="231" mass="24318">MRILMTGATGLVGQGVLVETLAHPGVSHVTVLGRRALSHPDPRVEDLVVERFDELTGVLERLTPFDACFYCAGAPPLGTPEPEYRHVTVDLTLHVARAFGQRNPGARLLYISGAHADPASRLMPLRVKGEAEGALRGLPIPAVMLRPGGIAPAHGERSPHGWMRPLYTVAGPAMVLGVRLLPGMMTSTALLGRAMLALAATPDPPDVVENDAINALGESGPESDAAPPTHP</sequence>
<keyword evidence="5" id="KW-1185">Reference proteome</keyword>
<evidence type="ECO:0000256" key="2">
    <source>
        <dbReference type="SAM" id="MobiDB-lite"/>
    </source>
</evidence>
<dbReference type="SUPFAM" id="SSF51735">
    <property type="entry name" value="NAD(P)-binding Rossmann-fold domains"/>
    <property type="match status" value="1"/>
</dbReference>
<evidence type="ECO:0000313" key="5">
    <source>
        <dbReference type="Proteomes" id="UP001156873"/>
    </source>
</evidence>
<feature type="domain" description="NAD-dependent epimerase/dehydratase" evidence="3">
    <location>
        <begin position="3"/>
        <end position="115"/>
    </location>
</feature>
<proteinExistence type="predicted"/>
<organism evidence="4 5">
    <name type="scientific">Luteimonas kalidii</name>
    <dbReference type="NCBI Taxonomy" id="3042025"/>
    <lineage>
        <taxon>Bacteria</taxon>
        <taxon>Pseudomonadati</taxon>
        <taxon>Pseudomonadota</taxon>
        <taxon>Gammaproteobacteria</taxon>
        <taxon>Lysobacterales</taxon>
        <taxon>Lysobacteraceae</taxon>
        <taxon>Luteimonas</taxon>
    </lineage>
</organism>
<reference evidence="4 5" key="1">
    <citation type="submission" date="2023-04" db="EMBL/GenBank/DDBJ databases">
        <title>Luteimonas sp. M1R5S59.</title>
        <authorList>
            <person name="Sun J.-Q."/>
        </authorList>
    </citation>
    <scope>NUCLEOTIDE SEQUENCE [LARGE SCALE GENOMIC DNA]</scope>
    <source>
        <strain evidence="4 5">M1R5S59</strain>
    </source>
</reference>
<dbReference type="PANTHER" id="PTHR14097:SF8">
    <property type="entry name" value="NAD(P)-BINDING DOMAIN-CONTAINING PROTEIN"/>
    <property type="match status" value="1"/>
</dbReference>
<dbReference type="EMBL" id="JARXRO010000014">
    <property type="protein sequence ID" value="MDH5833436.1"/>
    <property type="molecule type" value="Genomic_DNA"/>
</dbReference>
<dbReference type="InterPro" id="IPR036291">
    <property type="entry name" value="NAD(P)-bd_dom_sf"/>
</dbReference>
<dbReference type="Proteomes" id="UP001156873">
    <property type="component" value="Unassembled WGS sequence"/>
</dbReference>
<accession>A0ABT6JU09</accession>
<comment type="subcellular location">
    <subcellularLocation>
        <location evidence="1">Membrane</location>
    </subcellularLocation>
</comment>
<evidence type="ECO:0000313" key="4">
    <source>
        <dbReference type="EMBL" id="MDH5833436.1"/>
    </source>
</evidence>
<dbReference type="Pfam" id="PF01370">
    <property type="entry name" value="Epimerase"/>
    <property type="match status" value="1"/>
</dbReference>
<name>A0ABT6JU09_9GAMM</name>
<protein>
    <submittedName>
        <fullName evidence="4">Oxidoreductase</fullName>
    </submittedName>
</protein>
<dbReference type="InterPro" id="IPR001509">
    <property type="entry name" value="Epimerase_deHydtase"/>
</dbReference>
<evidence type="ECO:0000259" key="3">
    <source>
        <dbReference type="Pfam" id="PF01370"/>
    </source>
</evidence>
<dbReference type="Gene3D" id="3.40.50.720">
    <property type="entry name" value="NAD(P)-binding Rossmann-like Domain"/>
    <property type="match status" value="1"/>
</dbReference>
<feature type="region of interest" description="Disordered" evidence="2">
    <location>
        <begin position="209"/>
        <end position="231"/>
    </location>
</feature>
<dbReference type="PANTHER" id="PTHR14097">
    <property type="entry name" value="OXIDOREDUCTASE HTATIP2"/>
    <property type="match status" value="1"/>
</dbReference>
<comment type="caution">
    <text evidence="4">The sequence shown here is derived from an EMBL/GenBank/DDBJ whole genome shotgun (WGS) entry which is preliminary data.</text>
</comment>
<gene>
    <name evidence="4" type="ORF">QFW81_05780</name>
</gene>